<proteinExistence type="predicted"/>
<evidence type="ECO:0000313" key="5">
    <source>
        <dbReference type="Proteomes" id="UP000230390"/>
    </source>
</evidence>
<comment type="caution">
    <text evidence="4">The sequence shown here is derived from an EMBL/GenBank/DDBJ whole genome shotgun (WGS) entry which is preliminary data.</text>
</comment>
<dbReference type="PANTHER" id="PTHR43405">
    <property type="entry name" value="GLYCOSYL HYDROLASE DIGH"/>
    <property type="match status" value="1"/>
</dbReference>
<dbReference type="InterPro" id="IPR052177">
    <property type="entry name" value="Divisome_Glycosyl_Hydrolase"/>
</dbReference>
<dbReference type="EMBL" id="PDOC01000026">
    <property type="protein sequence ID" value="PIL42457.1"/>
    <property type="molecule type" value="Genomic_DNA"/>
</dbReference>
<dbReference type="InterPro" id="IPR003790">
    <property type="entry name" value="GHL10"/>
</dbReference>
<dbReference type="PANTHER" id="PTHR43405:SF1">
    <property type="entry name" value="GLYCOSYL HYDROLASE DIGH"/>
    <property type="match status" value="1"/>
</dbReference>
<dbReference type="InterPro" id="IPR017853">
    <property type="entry name" value="GH"/>
</dbReference>
<sequence>MPTVSRGTAPQRPSHSLKLAHAALTLAVTLALPALAGAAPATLSTPAAEVRGTWVTTTANGAIASPAASAATMRRLRDIGLNTVYVESWKNGYTQFPSDVLEKTIGVRQRPAPMPQDPSDTLAQRQAPARDLLQETLIEAHRNGLIYVSWFEYGFMAAYKDTINHLRRQKPEWLSRDIAGNEVAPNGFVWMNPLHPEARRFLLDLVLEAVDKYDIDGIQLDDRIVWPYVTMGYDDYTRKVYAGEHDGRQPPDDFRDAEWMRWRADKVDAFAQQFVRELRARRPSLLISLSPAVHPWAWEHYLLDWPRWSGWSAGGSAGTASAPRWDEFIPQAYRNSYAAFAQTWRDQAAAVRATGGDRQRDLVAGIRIVGDGPDSSWDQLRQSIELTRSMGNGGHVLWYSRGVTDLYAGQLTAFYRDSGAAAHPFFGPRWRQPSVPLQQLHARANASREGSVQWRVPAMPAGRYRLIGHDGQAWRSLDLLAAGVRQVRLPGRYTQVELLRERRGERPVRMFTQQ</sequence>
<name>A0A2G8T8S2_9BURK</name>
<feature type="chain" id="PRO_5013634523" description="Glycosyl hydrolase-like 10 domain-containing protein" evidence="2">
    <location>
        <begin position="37"/>
        <end position="514"/>
    </location>
</feature>
<dbReference type="Pfam" id="PF02638">
    <property type="entry name" value="GHL10"/>
    <property type="match status" value="1"/>
</dbReference>
<evidence type="ECO:0000256" key="1">
    <source>
        <dbReference type="ARBA" id="ARBA00022729"/>
    </source>
</evidence>
<dbReference type="Gene3D" id="3.20.20.80">
    <property type="entry name" value="Glycosidases"/>
    <property type="match status" value="1"/>
</dbReference>
<keyword evidence="5" id="KW-1185">Reference proteome</keyword>
<dbReference type="Proteomes" id="UP000230390">
    <property type="component" value="Unassembled WGS sequence"/>
</dbReference>
<evidence type="ECO:0000259" key="3">
    <source>
        <dbReference type="Pfam" id="PF02638"/>
    </source>
</evidence>
<keyword evidence="1 2" id="KW-0732">Signal</keyword>
<dbReference type="OrthoDB" id="9773203at2"/>
<accession>A0A2G8T8S2</accession>
<reference evidence="4 5" key="1">
    <citation type="submission" date="2017-10" db="EMBL/GenBank/DDBJ databases">
        <title>Massilia psychrophilum sp. nov., a novel purple-pigmented bacterium isolated from Tianshan glacier, Xinjiang Municipality, China.</title>
        <authorList>
            <person name="Wang H."/>
        </authorList>
    </citation>
    <scope>NUCLEOTIDE SEQUENCE [LARGE SCALE GENOMIC DNA]</scope>
    <source>
        <strain evidence="4 5">JCM 30074</strain>
    </source>
</reference>
<protein>
    <recommendedName>
        <fullName evidence="3">Glycosyl hydrolase-like 10 domain-containing protein</fullName>
    </recommendedName>
</protein>
<dbReference type="AlphaFoldDB" id="A0A2G8T8S2"/>
<feature type="domain" description="Glycosyl hydrolase-like 10" evidence="3">
    <location>
        <begin position="49"/>
        <end position="348"/>
    </location>
</feature>
<dbReference type="RefSeq" id="WP_099792986.1">
    <property type="nucleotide sequence ID" value="NZ_JBHLYV010000090.1"/>
</dbReference>
<gene>
    <name evidence="4" type="ORF">CR105_24085</name>
</gene>
<dbReference type="SUPFAM" id="SSF51445">
    <property type="entry name" value="(Trans)glycosidases"/>
    <property type="match status" value="1"/>
</dbReference>
<evidence type="ECO:0000313" key="4">
    <source>
        <dbReference type="EMBL" id="PIL42457.1"/>
    </source>
</evidence>
<evidence type="ECO:0000256" key="2">
    <source>
        <dbReference type="SAM" id="SignalP"/>
    </source>
</evidence>
<feature type="signal peptide" evidence="2">
    <location>
        <begin position="1"/>
        <end position="36"/>
    </location>
</feature>
<organism evidence="4 5">
    <name type="scientific">Massilia eurypsychrophila</name>
    <dbReference type="NCBI Taxonomy" id="1485217"/>
    <lineage>
        <taxon>Bacteria</taxon>
        <taxon>Pseudomonadati</taxon>
        <taxon>Pseudomonadota</taxon>
        <taxon>Betaproteobacteria</taxon>
        <taxon>Burkholderiales</taxon>
        <taxon>Oxalobacteraceae</taxon>
        <taxon>Telluria group</taxon>
        <taxon>Massilia</taxon>
    </lineage>
</organism>